<evidence type="ECO:0000313" key="2">
    <source>
        <dbReference type="EMBL" id="MDQ2102419.1"/>
    </source>
</evidence>
<dbReference type="RefSeq" id="WP_306704517.1">
    <property type="nucleotide sequence ID" value="NZ_JAUJFI010000022.1"/>
</dbReference>
<proteinExistence type="predicted"/>
<feature type="domain" description="Histidine kinase/HSP90-like ATPase" evidence="1">
    <location>
        <begin position="39"/>
        <end position="138"/>
    </location>
</feature>
<organism evidence="2 3">
    <name type="scientific">Azospirillum isscasi</name>
    <dbReference type="NCBI Taxonomy" id="3053926"/>
    <lineage>
        <taxon>Bacteria</taxon>
        <taxon>Pseudomonadati</taxon>
        <taxon>Pseudomonadota</taxon>
        <taxon>Alphaproteobacteria</taxon>
        <taxon>Rhodospirillales</taxon>
        <taxon>Azospirillaceae</taxon>
        <taxon>Azospirillum</taxon>
    </lineage>
</organism>
<dbReference type="Gene3D" id="3.30.565.10">
    <property type="entry name" value="Histidine kinase-like ATPase, C-terminal domain"/>
    <property type="match status" value="1"/>
</dbReference>
<dbReference type="Proteomes" id="UP001227317">
    <property type="component" value="Unassembled WGS sequence"/>
</dbReference>
<accession>A0ABU0WDY9</accession>
<dbReference type="Pfam" id="PF02518">
    <property type="entry name" value="HATPase_c"/>
    <property type="match status" value="1"/>
</dbReference>
<dbReference type="InterPro" id="IPR036890">
    <property type="entry name" value="HATPase_C_sf"/>
</dbReference>
<gene>
    <name evidence="2" type="ORF">QSG27_06895</name>
</gene>
<evidence type="ECO:0000259" key="1">
    <source>
        <dbReference type="SMART" id="SM00387"/>
    </source>
</evidence>
<dbReference type="SUPFAM" id="SSF55874">
    <property type="entry name" value="ATPase domain of HSP90 chaperone/DNA topoisomerase II/histidine kinase"/>
    <property type="match status" value="1"/>
</dbReference>
<dbReference type="EMBL" id="JAUJFI010000022">
    <property type="protein sequence ID" value="MDQ2102419.1"/>
    <property type="molecule type" value="Genomic_DNA"/>
</dbReference>
<sequence length="138" mass="14557">MRPAARPIRTTVPVHGEESLAAAHRTVDEAGQALGYGLVDQTKLVTAASELVRNIVLYAGSGQMEVEELSRGGQSGLRLTFTDQGPGIPDVGRAMQDGYSTGKGMGLGLPGARRLVHEFSIDSAAGSGTRVTIVLWRR</sequence>
<dbReference type="InterPro" id="IPR003594">
    <property type="entry name" value="HATPase_dom"/>
</dbReference>
<name>A0ABU0WDY9_9PROT</name>
<evidence type="ECO:0000313" key="3">
    <source>
        <dbReference type="Proteomes" id="UP001227317"/>
    </source>
</evidence>
<keyword evidence="3" id="KW-1185">Reference proteome</keyword>
<protein>
    <submittedName>
        <fullName evidence="2">Anti-sigma regulatory factor</fullName>
    </submittedName>
</protein>
<comment type="caution">
    <text evidence="2">The sequence shown here is derived from an EMBL/GenBank/DDBJ whole genome shotgun (WGS) entry which is preliminary data.</text>
</comment>
<dbReference type="SMART" id="SM00387">
    <property type="entry name" value="HATPase_c"/>
    <property type="match status" value="1"/>
</dbReference>
<dbReference type="CDD" id="cd16934">
    <property type="entry name" value="HATPase_RsbT-like"/>
    <property type="match status" value="1"/>
</dbReference>
<reference evidence="2 3" key="1">
    <citation type="submission" date="2023-06" db="EMBL/GenBank/DDBJ databases">
        <title>Azospirillum isscasensis sp.nov, a bacterium isolated from rhizosphere soil of rice.</title>
        <authorList>
            <person name="Wang H."/>
        </authorList>
    </citation>
    <scope>NUCLEOTIDE SEQUENCE [LARGE SCALE GENOMIC DNA]</scope>
    <source>
        <strain evidence="2 3">C340-1</strain>
    </source>
</reference>